<accession>A0ABZ1W0F3</accession>
<sequence length="302" mass="30063">MALLDDRGSLWRGDLENEGAGDAGVQGAGVQADGGALGGVDLAGHQQAEDRFAYHVFAALQAGLPALGLLEGEACGQQVQDPREGGADLHGEGVAGDREDRGGAGGADGEQAHLAAVGEVECGGAASAGGGQLRDPLPCQGCRSRGALGGRGHRGAAGGRQRDLGVADGRQPGDDALGALGTAEVAQLLDELGVQVGGALHPAVVILGERTVQAHPLGWLRVDGQQRNPVAVGLTAHFVGHLGPVPKRDGQSCGLPGDEEGHEIGEVPAVAQARVVGLDDDDLVACLVAVGKVGGGQDVHAC</sequence>
<proteinExistence type="predicted"/>
<dbReference type="Proteomes" id="UP001432014">
    <property type="component" value="Chromosome"/>
</dbReference>
<evidence type="ECO:0000256" key="1">
    <source>
        <dbReference type="SAM" id="MobiDB-lite"/>
    </source>
</evidence>
<feature type="region of interest" description="Disordered" evidence="1">
    <location>
        <begin position="78"/>
        <end position="109"/>
    </location>
</feature>
<name>A0ABZ1W0F3_9ACTN</name>
<organism evidence="2 3">
    <name type="scientific">Kitasatospora herbaricolor</name>
    <dbReference type="NCBI Taxonomy" id="68217"/>
    <lineage>
        <taxon>Bacteria</taxon>
        <taxon>Bacillati</taxon>
        <taxon>Actinomycetota</taxon>
        <taxon>Actinomycetes</taxon>
        <taxon>Kitasatosporales</taxon>
        <taxon>Streptomycetaceae</taxon>
        <taxon>Kitasatospora</taxon>
    </lineage>
</organism>
<keyword evidence="3" id="KW-1185">Reference proteome</keyword>
<reference evidence="2 3" key="1">
    <citation type="submission" date="2022-10" db="EMBL/GenBank/DDBJ databases">
        <title>The complete genomes of actinobacterial strains from the NBC collection.</title>
        <authorList>
            <person name="Joergensen T.S."/>
            <person name="Alvarez Arevalo M."/>
            <person name="Sterndorff E.B."/>
            <person name="Faurdal D."/>
            <person name="Vuksanovic O."/>
            <person name="Mourched A.-S."/>
            <person name="Charusanti P."/>
            <person name="Shaw S."/>
            <person name="Blin K."/>
            <person name="Weber T."/>
        </authorList>
    </citation>
    <scope>NUCLEOTIDE SEQUENCE [LARGE SCALE GENOMIC DNA]</scope>
    <source>
        <strain evidence="2 3">NBC_01247</strain>
    </source>
</reference>
<gene>
    <name evidence="2" type="ORF">OG469_01520</name>
</gene>
<feature type="compositionally biased region" description="Gly residues" evidence="1">
    <location>
        <begin position="148"/>
        <end position="158"/>
    </location>
</feature>
<evidence type="ECO:0000313" key="2">
    <source>
        <dbReference type="EMBL" id="WUS54297.1"/>
    </source>
</evidence>
<protein>
    <submittedName>
        <fullName evidence="2">Uncharacterized protein</fullName>
    </submittedName>
</protein>
<evidence type="ECO:0000313" key="3">
    <source>
        <dbReference type="Proteomes" id="UP001432014"/>
    </source>
</evidence>
<dbReference type="RefSeq" id="WP_329492909.1">
    <property type="nucleotide sequence ID" value="NZ_CP108460.1"/>
</dbReference>
<dbReference type="EMBL" id="CP108482">
    <property type="protein sequence ID" value="WUS54297.1"/>
    <property type="molecule type" value="Genomic_DNA"/>
</dbReference>
<feature type="compositionally biased region" description="Basic and acidic residues" evidence="1">
    <location>
        <begin position="81"/>
        <end position="102"/>
    </location>
</feature>
<feature type="region of interest" description="Disordered" evidence="1">
    <location>
        <begin position="148"/>
        <end position="168"/>
    </location>
</feature>